<feature type="non-terminal residue" evidence="2">
    <location>
        <position position="1"/>
    </location>
</feature>
<feature type="region of interest" description="Disordered" evidence="1">
    <location>
        <begin position="57"/>
        <end position="87"/>
    </location>
</feature>
<name>A0A392TLV6_9FABA</name>
<protein>
    <submittedName>
        <fullName evidence="2">Uncharacterized protein</fullName>
    </submittedName>
</protein>
<comment type="caution">
    <text evidence="2">The sequence shown here is derived from an EMBL/GenBank/DDBJ whole genome shotgun (WGS) entry which is preliminary data.</text>
</comment>
<feature type="region of interest" description="Disordered" evidence="1">
    <location>
        <begin position="1"/>
        <end position="24"/>
    </location>
</feature>
<evidence type="ECO:0000256" key="1">
    <source>
        <dbReference type="SAM" id="MobiDB-lite"/>
    </source>
</evidence>
<dbReference type="AlphaFoldDB" id="A0A392TLV6"/>
<sequence length="87" mass="9272">AVEAKPQDEPQISPEVTIQVPDNNNAETVCTNPQGPIAIKTTNTAAFLSNTEQQIPQGSPLVEEQKDDLNAQVPEDGNVVAPHNDAE</sequence>
<proteinExistence type="predicted"/>
<feature type="non-terminal residue" evidence="2">
    <location>
        <position position="87"/>
    </location>
</feature>
<keyword evidence="3" id="KW-1185">Reference proteome</keyword>
<dbReference type="Proteomes" id="UP000265520">
    <property type="component" value="Unassembled WGS sequence"/>
</dbReference>
<accession>A0A392TLV6</accession>
<evidence type="ECO:0000313" key="2">
    <source>
        <dbReference type="EMBL" id="MCI61938.1"/>
    </source>
</evidence>
<feature type="compositionally biased region" description="Polar residues" evidence="1">
    <location>
        <begin position="14"/>
        <end position="24"/>
    </location>
</feature>
<organism evidence="2 3">
    <name type="scientific">Trifolium medium</name>
    <dbReference type="NCBI Taxonomy" id="97028"/>
    <lineage>
        <taxon>Eukaryota</taxon>
        <taxon>Viridiplantae</taxon>
        <taxon>Streptophyta</taxon>
        <taxon>Embryophyta</taxon>
        <taxon>Tracheophyta</taxon>
        <taxon>Spermatophyta</taxon>
        <taxon>Magnoliopsida</taxon>
        <taxon>eudicotyledons</taxon>
        <taxon>Gunneridae</taxon>
        <taxon>Pentapetalae</taxon>
        <taxon>rosids</taxon>
        <taxon>fabids</taxon>
        <taxon>Fabales</taxon>
        <taxon>Fabaceae</taxon>
        <taxon>Papilionoideae</taxon>
        <taxon>50 kb inversion clade</taxon>
        <taxon>NPAAA clade</taxon>
        <taxon>Hologalegina</taxon>
        <taxon>IRL clade</taxon>
        <taxon>Trifolieae</taxon>
        <taxon>Trifolium</taxon>
    </lineage>
</organism>
<reference evidence="2 3" key="1">
    <citation type="journal article" date="2018" name="Front. Plant Sci.">
        <title>Red Clover (Trifolium pratense) and Zigzag Clover (T. medium) - A Picture of Genomic Similarities and Differences.</title>
        <authorList>
            <person name="Dluhosova J."/>
            <person name="Istvanek J."/>
            <person name="Nedelnik J."/>
            <person name="Repkova J."/>
        </authorList>
    </citation>
    <scope>NUCLEOTIDE SEQUENCE [LARGE SCALE GENOMIC DNA]</scope>
    <source>
        <strain evidence="3">cv. 10/8</strain>
        <tissue evidence="2">Leaf</tissue>
    </source>
</reference>
<evidence type="ECO:0000313" key="3">
    <source>
        <dbReference type="Proteomes" id="UP000265520"/>
    </source>
</evidence>
<dbReference type="EMBL" id="LXQA010609365">
    <property type="protein sequence ID" value="MCI61938.1"/>
    <property type="molecule type" value="Genomic_DNA"/>
</dbReference>